<gene>
    <name evidence="4" type="ORF">CHS0354_024507</name>
</gene>
<keyword evidence="1" id="KW-0732">Signal</keyword>
<dbReference type="PANTHER" id="PTHR16897:SF2">
    <property type="entry name" value="OS03G0226600 PROTEIN"/>
    <property type="match status" value="1"/>
</dbReference>
<feature type="chain" id="PRO_5042192891" description="EGF-like domain-containing protein" evidence="1">
    <location>
        <begin position="21"/>
        <end position="2187"/>
    </location>
</feature>
<organism evidence="4 5">
    <name type="scientific">Potamilus streckersoni</name>
    <dbReference type="NCBI Taxonomy" id="2493646"/>
    <lineage>
        <taxon>Eukaryota</taxon>
        <taxon>Metazoa</taxon>
        <taxon>Spiralia</taxon>
        <taxon>Lophotrochozoa</taxon>
        <taxon>Mollusca</taxon>
        <taxon>Bivalvia</taxon>
        <taxon>Autobranchia</taxon>
        <taxon>Heteroconchia</taxon>
        <taxon>Palaeoheterodonta</taxon>
        <taxon>Unionida</taxon>
        <taxon>Unionoidea</taxon>
        <taxon>Unionidae</taxon>
        <taxon>Ambleminae</taxon>
        <taxon>Lampsilini</taxon>
        <taxon>Potamilus</taxon>
    </lineage>
</organism>
<dbReference type="PROSITE" id="PS00022">
    <property type="entry name" value="EGF_1"/>
    <property type="match status" value="1"/>
</dbReference>
<dbReference type="InterPro" id="IPR000742">
    <property type="entry name" value="EGF"/>
</dbReference>
<evidence type="ECO:0000313" key="4">
    <source>
        <dbReference type="EMBL" id="KAK3612531.1"/>
    </source>
</evidence>
<dbReference type="SUPFAM" id="SSF49265">
    <property type="entry name" value="Fibronectin type III"/>
    <property type="match status" value="1"/>
</dbReference>
<proteinExistence type="predicted"/>
<reference evidence="4" key="3">
    <citation type="submission" date="2023-05" db="EMBL/GenBank/DDBJ databases">
        <authorList>
            <person name="Smith C.H."/>
        </authorList>
    </citation>
    <scope>NUCLEOTIDE SEQUENCE</scope>
    <source>
        <strain evidence="4">CHS0354</strain>
        <tissue evidence="4">Mantle</tissue>
    </source>
</reference>
<dbReference type="EMBL" id="JAEAOA010001453">
    <property type="protein sequence ID" value="KAK3612531.1"/>
    <property type="molecule type" value="Genomic_DNA"/>
</dbReference>
<protein>
    <recommendedName>
        <fullName evidence="2 3">EGF-like domain-containing protein</fullName>
    </recommendedName>
</protein>
<dbReference type="PROSITE" id="PS01186">
    <property type="entry name" value="EGF_2"/>
    <property type="match status" value="1"/>
</dbReference>
<dbReference type="InterPro" id="IPR036116">
    <property type="entry name" value="FN3_sf"/>
</dbReference>
<name>A0AAE0TLB6_9BIVA</name>
<accession>A0AAE0TLB6</accession>
<feature type="domain" description="EGF-like" evidence="2 3">
    <location>
        <begin position="225"/>
        <end position="236"/>
    </location>
</feature>
<keyword evidence="5" id="KW-1185">Reference proteome</keyword>
<reference evidence="4" key="1">
    <citation type="journal article" date="2021" name="Genome Biol. Evol.">
        <title>A High-Quality Reference Genome for a Parasitic Bivalve with Doubly Uniparental Inheritance (Bivalvia: Unionida).</title>
        <authorList>
            <person name="Smith C.H."/>
        </authorList>
    </citation>
    <scope>NUCLEOTIDE SEQUENCE</scope>
    <source>
        <strain evidence="4">CHS0354</strain>
    </source>
</reference>
<reference evidence="4" key="2">
    <citation type="journal article" date="2021" name="Genome Biol. Evol.">
        <title>Developing a high-quality reference genome for a parasitic bivalve with doubly uniparental inheritance (Bivalvia: Unionida).</title>
        <authorList>
            <person name="Smith C.H."/>
        </authorList>
    </citation>
    <scope>NUCLEOTIDE SEQUENCE</scope>
    <source>
        <strain evidence="4">CHS0354</strain>
        <tissue evidence="4">Mantle</tissue>
    </source>
</reference>
<evidence type="ECO:0000313" key="5">
    <source>
        <dbReference type="Proteomes" id="UP001195483"/>
    </source>
</evidence>
<evidence type="ECO:0000259" key="3">
    <source>
        <dbReference type="PROSITE" id="PS01186"/>
    </source>
</evidence>
<feature type="signal peptide" evidence="1">
    <location>
        <begin position="1"/>
        <end position="20"/>
    </location>
</feature>
<comment type="caution">
    <text evidence="4">The sequence shown here is derived from an EMBL/GenBank/DDBJ whole genome shotgun (WGS) entry which is preliminary data.</text>
</comment>
<dbReference type="Proteomes" id="UP001195483">
    <property type="component" value="Unassembled WGS sequence"/>
</dbReference>
<dbReference type="PANTHER" id="PTHR16897">
    <property type="entry name" value="OS10G0105400 PROTEIN"/>
    <property type="match status" value="1"/>
</dbReference>
<evidence type="ECO:0000259" key="2">
    <source>
        <dbReference type="PROSITE" id="PS00022"/>
    </source>
</evidence>
<evidence type="ECO:0000256" key="1">
    <source>
        <dbReference type="SAM" id="SignalP"/>
    </source>
</evidence>
<sequence>MKKVIVLLLIALYCIGLVVGAGWFLGRVDDGSRQPTADGESFKEGINVCSYSGYKKERKVESCGFLWMDSCSSYESVTTTLYRCCDSWESDDGKNCKIPLCAGMRNPYACRRNEGDVKFGDGRIYYAADGTCSSPNTCVNCNKGYYSIHGYCKACTRIDKCNLPLCTNIYDTTCEYCEGEYMPQYGAYAYTRLLDGGKTCRQACSWRKGSRCFPGNCSDTTHSSCTCLDGFYGPDCDQIIQEADILVNHLKLTTVLETVETPPNITCSDVQPTTWTNLKPSNLRAHAVLKGNFKKNLTKYKQPKFIVDSKVGITYGNVQLDLYRGGNRLVTNYRYECKPGIDNPQPENFICEEDFNLNDWEPFRHQDRIQFTVEVTNGGHVSFTNFDKSQQMEKYILKGLTKQRSFNIVFDYQEPVHCREHIRPCSTAPIIVPDVTISSTFKVAWDGWQDTDSGISKYEIEVFQLIPNGIVSEATKLKHGEKVSGMPGPLHSSVSEANISLSTAGAYAVLLIAFDQAGNKKTSRRILIFDSNSNVEKINHISKVTSASKETNYEWITKPCEKVHVEWYNRFANKEHERNGWLNSVEKVDEVDKVLDDNEGERDINLKTNIHGIVRFDVGYETIYDSNITHIPFESIPDIRSESADLKEGIEDGKRMVIHVRAYDIMGKFSEDTVNVTIDTSPPVIDNLWLTRGDRVNISVAIERELTNLTVEWRAYDFHSGIHSVRWRLYDNYTGHSIVHGLNHLPPQGETTDIEECKFKYMNYSRGADCYCTPFNGCYHRHFSLRPHVSAVDGQGLRQDKDKGVHDGDYFFEVEVENKAKLKTTNTIKVTIDTSPPIEGSVHEGFPDQAELDFQQSRIIHAYWNGFFDKESGVLFYRYGFSDKCLSVDYFVLDYKNDGVMTETSSTTAVFNASSEGTYFLTVAAYNHALHPSKPVCSDGISIDTSLPKVSEVHIEHVRIRGGLVKDVNDTIWYLDENRNLYKITNASESCRSEATAKKAEELSLYPKARTNEGELKEISAKIACDRNNGVPDHITGVFSTPMHFRMSWMVSDAKSGIFDYYVGISSTDSLFPDKFKFISTNQHAHVHIPFPNINEGEQFYILIKAVSKSAMESVKALGPFLVDSTRPKFSGEIDVTVKSGHLMATWADGAFWDDEDTGLLRYQIAIGHSLRGTDVLPFTEVFSAYPCQPANRTITCASVPVAKLQWQLHNHHAYYVTIKGENTGGLFVKAEAKPYIHNIQLPPKGVVYEIDPTNNNELQDIQDVDFQKTTSSISAKWYGFEHPDLEVTYTFCIRNSTVILYCEYVGNATKFTSTSIRLEFFKTYFITITAITTAGNTSVTSDGVTIVREGEDLTGIRVMDGPPCINKTKDNVTLDHHSEDKRIFCTDDIDYQTSPNMIEAHWFVPEEARLYTPSVYWSIEECSIFAEIWSNFREYEHIHMSNEARQHGIDLHPGRKYRVVLKFCAGQICFHPVYSNGVTVTPRPPVPGTFSVHYSEEERKIYAIVEKFSDPDIEEKEDAMKVMDHYEWAFTENSHAGSTLTVWERIGTIIPTNLTHVSFIIDVSKNISFTKCWQIAIRGYSHAGLSSVVSSDIRACSERGSVRENIVLDAIWDHVISKGSSIEGGHGREIFLEENEEWHEEDVDYTPYQNILSAVWPKLRYPMYSWAVLEDKTADPTTFYKSDILLILKDPCAHPDALQCGTTENEYINVKFNDSVLEHGKRYAICIHANSTVIKHEKWKEHIPETSACSDGVTLDLTPPQPGRVWMGVHVGTRYQGSRSDISVNWESFEDVEELGHSVHSTGIKEYFVALGTSPGSIDVMPFKNVGIRNHVTIHGLNLQNGHTYFATVKALDFANRTSFSTSSGITVDHTAPLTTVNVISIDDRHLNDVNKVAACWRDVFEDKESGIERYEWAVGSQPGYCDIMPYTVVYEECSESSSSSRINLQEGHAYFVSVKGYNGVGLSTTTISWAFTVDASPPIPGNVYDGKLVPGKTVKDLDFTTDKSGLFVYWEGFNDPHTPIQEYYISIGTCKACEDVLKYQPVGIVYELYVQYLRLIEGITYYTTVTACNTAALCTSVTSDGIQIDTSPPVRGKVQDGIDSVDIYYQASNNSIGAKWFGFFDPQSGISYYTWRAGTSPGSDNILNATMLHQNELAVIPDLFGLTGQKLPLGQRIYITVMACNRADK</sequence>